<dbReference type="PRINTS" id="PR00347">
    <property type="entry name" value="THAUMATIN"/>
</dbReference>
<dbReference type="SUPFAM" id="SSF49870">
    <property type="entry name" value="Osmotin, thaumatin-like protein"/>
    <property type="match status" value="1"/>
</dbReference>
<dbReference type="PROSITE" id="PS00316">
    <property type="entry name" value="THAUMATIN_1"/>
    <property type="match status" value="1"/>
</dbReference>
<dbReference type="Pfam" id="PF00314">
    <property type="entry name" value="Thaumatin"/>
    <property type="match status" value="1"/>
</dbReference>
<dbReference type="PROSITE" id="PS51367">
    <property type="entry name" value="THAUMATIN_2"/>
    <property type="match status" value="1"/>
</dbReference>
<keyword evidence="1" id="KW-1133">Transmembrane helix</keyword>
<keyword evidence="2" id="KW-0732">Signal</keyword>
<gene>
    <name evidence="3" type="ORF">CB5_LOCUS4549</name>
</gene>
<reference evidence="3" key="1">
    <citation type="submission" date="2020-07" db="EMBL/GenBank/DDBJ databases">
        <authorList>
            <person name="Lin J."/>
        </authorList>
    </citation>
    <scope>NUCLEOTIDE SEQUENCE</scope>
</reference>
<keyword evidence="1" id="KW-0472">Membrane</keyword>
<organism evidence="3">
    <name type="scientific">Ananas comosus var. bracteatus</name>
    <name type="common">red pineapple</name>
    <dbReference type="NCBI Taxonomy" id="296719"/>
    <lineage>
        <taxon>Eukaryota</taxon>
        <taxon>Viridiplantae</taxon>
        <taxon>Streptophyta</taxon>
        <taxon>Embryophyta</taxon>
        <taxon>Tracheophyta</taxon>
        <taxon>Spermatophyta</taxon>
        <taxon>Magnoliopsida</taxon>
        <taxon>Liliopsida</taxon>
        <taxon>Poales</taxon>
        <taxon>Bromeliaceae</taxon>
        <taxon>Bromelioideae</taxon>
        <taxon>Ananas</taxon>
    </lineage>
</organism>
<evidence type="ECO:0008006" key="4">
    <source>
        <dbReference type="Google" id="ProtNLM"/>
    </source>
</evidence>
<feature type="chain" id="PRO_5028232886" description="Thaumatin-like protein 1" evidence="2">
    <location>
        <begin position="29"/>
        <end position="279"/>
    </location>
</feature>
<keyword evidence="1" id="KW-0812">Transmembrane</keyword>
<dbReference type="InterPro" id="IPR037176">
    <property type="entry name" value="Osmotin/thaumatin-like_sf"/>
</dbReference>
<dbReference type="InterPro" id="IPR001938">
    <property type="entry name" value="Thaumatin"/>
</dbReference>
<evidence type="ECO:0000256" key="1">
    <source>
        <dbReference type="SAM" id="Phobius"/>
    </source>
</evidence>
<dbReference type="InterPro" id="IPR017949">
    <property type="entry name" value="Thaumatin_CS"/>
</dbReference>
<feature type="signal peptide" evidence="2">
    <location>
        <begin position="1"/>
        <end position="28"/>
    </location>
</feature>
<evidence type="ECO:0000256" key="2">
    <source>
        <dbReference type="SAM" id="SignalP"/>
    </source>
</evidence>
<dbReference type="PANTHER" id="PTHR31048">
    <property type="entry name" value="OS03G0233200 PROTEIN"/>
    <property type="match status" value="1"/>
</dbReference>
<name>A0A6V7NS63_ANACO</name>
<accession>A0A6V7NS63</accession>
<dbReference type="EMBL" id="LR862141">
    <property type="protein sequence ID" value="CAD1821338.1"/>
    <property type="molecule type" value="Genomic_DNA"/>
</dbReference>
<dbReference type="FunFam" id="2.60.110.10:FF:000004">
    <property type="entry name" value="THAUMATIN-LIKE PROTEIN 1"/>
    <property type="match status" value="1"/>
</dbReference>
<feature type="transmembrane region" description="Helical" evidence="1">
    <location>
        <begin position="257"/>
        <end position="275"/>
    </location>
</feature>
<sequence length="279" mass="28089">MASLMLLLLLLQSLLPLLIFSLFSGASAAATFTIANNCGYAVWPGILSSAGSAPLATTGFALAPGEARAVDAPAGWSGRIWGRTICGGGGGGVGAFSCATGDCGSGAAECSGGGAAPPATLAEFTLDGSGGNDFYDVSLVDGYNLPMLVAPQGGGGPNCRPTGCLADLNGVCPSDLKVVVGGEGVACRSACDAFGHRSTAAAEHTCRDKKSLCFCCSLKSSSANPEAAGLPLINNTMVFVSGAAVPGRADRRSGLHLFLLLLALVHMLTWHFPLFSRPF</sequence>
<dbReference type="Gene3D" id="2.60.110.10">
    <property type="entry name" value="Thaumatin"/>
    <property type="match status" value="1"/>
</dbReference>
<proteinExistence type="predicted"/>
<protein>
    <recommendedName>
        <fullName evidence="4">Thaumatin-like protein 1</fullName>
    </recommendedName>
</protein>
<evidence type="ECO:0000313" key="3">
    <source>
        <dbReference type="EMBL" id="CAD1821338.1"/>
    </source>
</evidence>
<dbReference type="AlphaFoldDB" id="A0A6V7NS63"/>
<dbReference type="SMART" id="SM00205">
    <property type="entry name" value="THN"/>
    <property type="match status" value="1"/>
</dbReference>